<dbReference type="GO" id="GO:0016709">
    <property type="term" value="F:oxidoreductase activity, acting on paired donors, with incorporation or reduction of molecular oxygen, NAD(P)H as one donor, and incorporation of one atom of oxygen"/>
    <property type="evidence" value="ECO:0007669"/>
    <property type="project" value="UniProtKB-ARBA"/>
</dbReference>
<dbReference type="PRINTS" id="PR00420">
    <property type="entry name" value="RNGMNOXGNASE"/>
</dbReference>
<dbReference type="AlphaFoldDB" id="A0A074U4J6"/>
<keyword evidence="6" id="KW-1185">Reference proteome</keyword>
<sequence length="540" mass="59132">MQDPVLIAGAGPTGLTAALELSRMGVRVRLVDRAAGPATTSRAIGVHARTLELLAQRGLAQELIATGMKIRGGDIHGDGKSLMRLDFSTLPSRFPYILFTPQSNTEAMLRKALACQGVEVEWGTELIAFGQHERAGRTTEIEAVLRTEDGIAAQGFSWLIATEGAHSLSRATLGVPFEGETMPEQFALADLQIDGEIAPEDLHMYSSEHGLMGLFPLGAQRFRLIVSHPPGGEDRSAPPRLDQLQAAFDARADRPAQLHDLTWSSWFQINSRMVTQLRVGRVILGGDSAHIHSPAGAQGMNTGIQDMINLCWKLARVIKGQSGESLLDSYEDDRRPVMEAVLNRTERLTEVIGAENPLLRSAIAHIAPIVGRTRFLQSKATMRMSQLAVEYRDSPISVDHAHAGSLYAGDRMPDLDLRQLRNGRWVEAQLYPLLDPTDFTVLIAHPINAAPHFEQLSSDVPFERIVHIAPPEHDRAPGYQASFDALFGRHARCVLIRPDGYIAMTCPVKSAPHALKDYAHKQLGAISPPEATGRQRGPHR</sequence>
<organism evidence="5 6">
    <name type="scientific">Thioclava dalianensis</name>
    <dbReference type="NCBI Taxonomy" id="1185766"/>
    <lineage>
        <taxon>Bacteria</taxon>
        <taxon>Pseudomonadati</taxon>
        <taxon>Pseudomonadota</taxon>
        <taxon>Alphaproteobacteria</taxon>
        <taxon>Rhodobacterales</taxon>
        <taxon>Paracoccaceae</taxon>
        <taxon>Thioclava</taxon>
    </lineage>
</organism>
<evidence type="ECO:0000256" key="3">
    <source>
        <dbReference type="ARBA" id="ARBA00022827"/>
    </source>
</evidence>
<keyword evidence="2" id="KW-0285">Flavoprotein</keyword>
<gene>
    <name evidence="5" type="ORF">DL1_02925</name>
</gene>
<comment type="caution">
    <text evidence="5">The sequence shown here is derived from an EMBL/GenBank/DDBJ whole genome shotgun (WGS) entry which is preliminary data.</text>
</comment>
<dbReference type="Gene3D" id="3.40.30.120">
    <property type="match status" value="1"/>
</dbReference>
<protein>
    <submittedName>
        <fullName evidence="5">FAD-binding monooxygenase</fullName>
    </submittedName>
</protein>
<feature type="domain" description="FAD-binding" evidence="4">
    <location>
        <begin position="4"/>
        <end position="344"/>
    </location>
</feature>
<dbReference type="STRING" id="1185766.SAMN05216224_102649"/>
<evidence type="ECO:0000256" key="1">
    <source>
        <dbReference type="ARBA" id="ARBA00001974"/>
    </source>
</evidence>
<accession>A0A074U4J6</accession>
<dbReference type="Gene3D" id="3.30.70.2450">
    <property type="match status" value="1"/>
</dbReference>
<dbReference type="OrthoDB" id="9791689at2"/>
<dbReference type="PANTHER" id="PTHR43004:SF19">
    <property type="entry name" value="BINDING MONOOXYGENASE, PUTATIVE (JCVI)-RELATED"/>
    <property type="match status" value="1"/>
</dbReference>
<comment type="cofactor">
    <cofactor evidence="1">
        <name>FAD</name>
        <dbReference type="ChEBI" id="CHEBI:57692"/>
    </cofactor>
</comment>
<keyword evidence="3" id="KW-0274">FAD</keyword>
<dbReference type="InterPro" id="IPR050641">
    <property type="entry name" value="RIFMO-like"/>
</dbReference>
<dbReference type="InterPro" id="IPR002938">
    <property type="entry name" value="FAD-bd"/>
</dbReference>
<dbReference type="Pfam" id="PF01494">
    <property type="entry name" value="FAD_binding_3"/>
    <property type="match status" value="1"/>
</dbReference>
<keyword evidence="5" id="KW-0503">Monooxygenase</keyword>
<evidence type="ECO:0000256" key="2">
    <source>
        <dbReference type="ARBA" id="ARBA00022630"/>
    </source>
</evidence>
<dbReference type="RefSeq" id="WP_051693489.1">
    <property type="nucleotide sequence ID" value="NZ_FOVB01000002.1"/>
</dbReference>
<evidence type="ECO:0000259" key="4">
    <source>
        <dbReference type="Pfam" id="PF01494"/>
    </source>
</evidence>
<dbReference type="GO" id="GO:0071949">
    <property type="term" value="F:FAD binding"/>
    <property type="evidence" value="ECO:0007669"/>
    <property type="project" value="InterPro"/>
</dbReference>
<proteinExistence type="predicted"/>
<dbReference type="PANTHER" id="PTHR43004">
    <property type="entry name" value="TRK SYSTEM POTASSIUM UPTAKE PROTEIN"/>
    <property type="match status" value="1"/>
</dbReference>
<dbReference type="Gene3D" id="3.50.50.60">
    <property type="entry name" value="FAD/NAD(P)-binding domain"/>
    <property type="match status" value="1"/>
</dbReference>
<keyword evidence="5" id="KW-0560">Oxidoreductase</keyword>
<reference evidence="5 6" key="1">
    <citation type="submission" date="2014-03" db="EMBL/GenBank/DDBJ databases">
        <title>The draft genome sequence of Thioclava dalianensis DLFJ1-1.</title>
        <authorList>
            <person name="Lai Q."/>
            <person name="Shao Z."/>
        </authorList>
    </citation>
    <scope>NUCLEOTIDE SEQUENCE [LARGE SCALE GENOMIC DNA]</scope>
    <source>
        <strain evidence="5 6">DLFJ1-1</strain>
    </source>
</reference>
<name>A0A074U4J6_9RHOB</name>
<dbReference type="EMBL" id="JHEH01000012">
    <property type="protein sequence ID" value="KEP69572.1"/>
    <property type="molecule type" value="Genomic_DNA"/>
</dbReference>
<evidence type="ECO:0000313" key="6">
    <source>
        <dbReference type="Proteomes" id="UP000027725"/>
    </source>
</evidence>
<dbReference type="Proteomes" id="UP000027725">
    <property type="component" value="Unassembled WGS sequence"/>
</dbReference>
<dbReference type="InterPro" id="IPR036188">
    <property type="entry name" value="FAD/NAD-bd_sf"/>
</dbReference>
<dbReference type="SUPFAM" id="SSF51905">
    <property type="entry name" value="FAD/NAD(P)-binding domain"/>
    <property type="match status" value="1"/>
</dbReference>
<evidence type="ECO:0000313" key="5">
    <source>
        <dbReference type="EMBL" id="KEP69572.1"/>
    </source>
</evidence>
<dbReference type="eggNOG" id="COG0654">
    <property type="taxonomic scope" value="Bacteria"/>
</dbReference>